<dbReference type="AlphaFoldDB" id="A0AAW2S0G7"/>
<organism evidence="2">
    <name type="scientific">Sesamum radiatum</name>
    <name type="common">Black benniseed</name>
    <dbReference type="NCBI Taxonomy" id="300843"/>
    <lineage>
        <taxon>Eukaryota</taxon>
        <taxon>Viridiplantae</taxon>
        <taxon>Streptophyta</taxon>
        <taxon>Embryophyta</taxon>
        <taxon>Tracheophyta</taxon>
        <taxon>Spermatophyta</taxon>
        <taxon>Magnoliopsida</taxon>
        <taxon>eudicotyledons</taxon>
        <taxon>Gunneridae</taxon>
        <taxon>Pentapetalae</taxon>
        <taxon>asterids</taxon>
        <taxon>lamiids</taxon>
        <taxon>Lamiales</taxon>
        <taxon>Pedaliaceae</taxon>
        <taxon>Sesamum</taxon>
    </lineage>
</organism>
<accession>A0AAW2S0G7</accession>
<dbReference type="Pfam" id="PF00078">
    <property type="entry name" value="RVT_1"/>
    <property type="match status" value="1"/>
</dbReference>
<dbReference type="InterPro" id="IPR043128">
    <property type="entry name" value="Rev_trsase/Diguanyl_cyclase"/>
</dbReference>
<dbReference type="PANTHER" id="PTHR37984:SF5">
    <property type="entry name" value="PROTEIN NYNRIN-LIKE"/>
    <property type="match status" value="1"/>
</dbReference>
<proteinExistence type="predicted"/>
<reference evidence="2" key="1">
    <citation type="submission" date="2020-06" db="EMBL/GenBank/DDBJ databases">
        <authorList>
            <person name="Li T."/>
            <person name="Hu X."/>
            <person name="Zhang T."/>
            <person name="Song X."/>
            <person name="Zhang H."/>
            <person name="Dai N."/>
            <person name="Sheng W."/>
            <person name="Hou X."/>
            <person name="Wei L."/>
        </authorList>
    </citation>
    <scope>NUCLEOTIDE SEQUENCE</scope>
    <source>
        <strain evidence="2">G02</strain>
        <tissue evidence="2">Leaf</tissue>
    </source>
</reference>
<sequence length="160" mass="18783">MAKPVKQKKRSFGVEQNLIIEEEVNEILEAGYMSKVQLTKRLVNKMFKDHIGISMEVYVADMLVKNKRKDDHLTHLKQAFELMRTYRMKLNLTKCTFRIQGRKFQGYMVSERGTEENFEKIEAIMQLLSPTTLKEVQKLIGKIASLSRFISRSADWNLEH</sequence>
<evidence type="ECO:0000259" key="1">
    <source>
        <dbReference type="Pfam" id="PF00078"/>
    </source>
</evidence>
<reference evidence="2" key="2">
    <citation type="journal article" date="2024" name="Plant">
        <title>Genomic evolution and insights into agronomic trait innovations of Sesamum species.</title>
        <authorList>
            <person name="Miao H."/>
            <person name="Wang L."/>
            <person name="Qu L."/>
            <person name="Liu H."/>
            <person name="Sun Y."/>
            <person name="Le M."/>
            <person name="Wang Q."/>
            <person name="Wei S."/>
            <person name="Zheng Y."/>
            <person name="Lin W."/>
            <person name="Duan Y."/>
            <person name="Cao H."/>
            <person name="Xiong S."/>
            <person name="Wang X."/>
            <person name="Wei L."/>
            <person name="Li C."/>
            <person name="Ma Q."/>
            <person name="Ju M."/>
            <person name="Zhao R."/>
            <person name="Li G."/>
            <person name="Mu C."/>
            <person name="Tian Q."/>
            <person name="Mei H."/>
            <person name="Zhang T."/>
            <person name="Gao T."/>
            <person name="Zhang H."/>
        </authorList>
    </citation>
    <scope>NUCLEOTIDE SEQUENCE</scope>
    <source>
        <strain evidence="2">G02</strain>
    </source>
</reference>
<dbReference type="InterPro" id="IPR043502">
    <property type="entry name" value="DNA/RNA_pol_sf"/>
</dbReference>
<gene>
    <name evidence="2" type="ORF">Sradi_2978100</name>
</gene>
<dbReference type="Gene3D" id="3.30.70.270">
    <property type="match status" value="2"/>
</dbReference>
<evidence type="ECO:0000313" key="2">
    <source>
        <dbReference type="EMBL" id="KAL0385838.1"/>
    </source>
</evidence>
<dbReference type="PANTHER" id="PTHR37984">
    <property type="entry name" value="PROTEIN CBG26694"/>
    <property type="match status" value="1"/>
</dbReference>
<dbReference type="EMBL" id="JACGWJ010000012">
    <property type="protein sequence ID" value="KAL0385838.1"/>
    <property type="molecule type" value="Genomic_DNA"/>
</dbReference>
<dbReference type="InterPro" id="IPR000477">
    <property type="entry name" value="RT_dom"/>
</dbReference>
<comment type="caution">
    <text evidence="2">The sequence shown here is derived from an EMBL/GenBank/DDBJ whole genome shotgun (WGS) entry which is preliminary data.</text>
</comment>
<name>A0AAW2S0G7_SESRA</name>
<feature type="domain" description="Reverse transcriptase" evidence="1">
    <location>
        <begin position="37"/>
        <end position="107"/>
    </location>
</feature>
<dbReference type="InterPro" id="IPR050951">
    <property type="entry name" value="Retrovirus_Pol_polyprotein"/>
</dbReference>
<protein>
    <recommendedName>
        <fullName evidence="1">Reverse transcriptase domain-containing protein</fullName>
    </recommendedName>
</protein>
<dbReference type="SUPFAM" id="SSF56672">
    <property type="entry name" value="DNA/RNA polymerases"/>
    <property type="match status" value="1"/>
</dbReference>